<dbReference type="GO" id="GO:0046872">
    <property type="term" value="F:metal ion binding"/>
    <property type="evidence" value="ECO:0007669"/>
    <property type="project" value="UniProtKB-UniRule"/>
</dbReference>
<keyword evidence="7" id="KW-0336">GPI-anchor</keyword>
<keyword evidence="9 17" id="KW-0732">Signal</keyword>
<keyword evidence="6 15" id="KW-0349">Heme</keyword>
<dbReference type="PANTHER" id="PTHR37928:SF2">
    <property type="entry name" value="GPI ANCHORED CFEM DOMAIN PROTEIN (AFU_ORTHOLOGUE AFUA_6G10580)"/>
    <property type="match status" value="1"/>
</dbReference>
<dbReference type="AlphaFoldDB" id="A0AAE0H912"/>
<evidence type="ECO:0000259" key="18">
    <source>
        <dbReference type="PROSITE" id="PS52012"/>
    </source>
</evidence>
<organism evidence="19 20">
    <name type="scientific">Chaetomium fimeti</name>
    <dbReference type="NCBI Taxonomy" id="1854472"/>
    <lineage>
        <taxon>Eukaryota</taxon>
        <taxon>Fungi</taxon>
        <taxon>Dikarya</taxon>
        <taxon>Ascomycota</taxon>
        <taxon>Pezizomycotina</taxon>
        <taxon>Sordariomycetes</taxon>
        <taxon>Sordariomycetidae</taxon>
        <taxon>Sordariales</taxon>
        <taxon>Chaetomiaceae</taxon>
        <taxon>Chaetomium</taxon>
    </lineage>
</organism>
<evidence type="ECO:0000313" key="20">
    <source>
        <dbReference type="Proteomes" id="UP001278766"/>
    </source>
</evidence>
<evidence type="ECO:0000256" key="7">
    <source>
        <dbReference type="ARBA" id="ARBA00022622"/>
    </source>
</evidence>
<evidence type="ECO:0000256" key="8">
    <source>
        <dbReference type="ARBA" id="ARBA00022723"/>
    </source>
</evidence>
<feature type="compositionally biased region" description="Polar residues" evidence="16">
    <location>
        <begin position="129"/>
        <end position="143"/>
    </location>
</feature>
<feature type="compositionally biased region" description="Low complexity" evidence="16">
    <location>
        <begin position="105"/>
        <end position="128"/>
    </location>
</feature>
<feature type="binding site" description="axial binding residue" evidence="15">
    <location>
        <position position="46"/>
    </location>
    <ligand>
        <name>heme</name>
        <dbReference type="ChEBI" id="CHEBI:30413"/>
    </ligand>
    <ligandPart>
        <name>Fe</name>
        <dbReference type="ChEBI" id="CHEBI:18248"/>
    </ligandPart>
</feature>
<reference evidence="19" key="2">
    <citation type="submission" date="2023-06" db="EMBL/GenBank/DDBJ databases">
        <authorList>
            <consortium name="Lawrence Berkeley National Laboratory"/>
            <person name="Haridas S."/>
            <person name="Hensen N."/>
            <person name="Bonometti L."/>
            <person name="Westerberg I."/>
            <person name="Brannstrom I.O."/>
            <person name="Guillou S."/>
            <person name="Cros-Aarteil S."/>
            <person name="Calhoun S."/>
            <person name="Kuo A."/>
            <person name="Mondo S."/>
            <person name="Pangilinan J."/>
            <person name="Riley R."/>
            <person name="Labutti K."/>
            <person name="Andreopoulos B."/>
            <person name="Lipzen A."/>
            <person name="Chen C."/>
            <person name="Yanf M."/>
            <person name="Daum C."/>
            <person name="Ng V."/>
            <person name="Clum A."/>
            <person name="Steindorff A."/>
            <person name="Ohm R."/>
            <person name="Martin F."/>
            <person name="Silar P."/>
            <person name="Natvig D."/>
            <person name="Lalanne C."/>
            <person name="Gautier V."/>
            <person name="Ament-Velasquez S.L."/>
            <person name="Kruys A."/>
            <person name="Hutchinson M.I."/>
            <person name="Powell A.J."/>
            <person name="Barry K."/>
            <person name="Miller A.N."/>
            <person name="Grigoriev I.V."/>
            <person name="Debuchy R."/>
            <person name="Gladieux P."/>
            <person name="Thoren M.H."/>
            <person name="Johannesson H."/>
        </authorList>
    </citation>
    <scope>NUCLEOTIDE SEQUENCE</scope>
    <source>
        <strain evidence="19">CBS 168.71</strain>
    </source>
</reference>
<dbReference type="GO" id="GO:0005886">
    <property type="term" value="C:plasma membrane"/>
    <property type="evidence" value="ECO:0007669"/>
    <property type="project" value="UniProtKB-SubCell"/>
</dbReference>
<evidence type="ECO:0000256" key="16">
    <source>
        <dbReference type="SAM" id="MobiDB-lite"/>
    </source>
</evidence>
<feature type="region of interest" description="Disordered" evidence="16">
    <location>
        <begin position="105"/>
        <end position="146"/>
    </location>
</feature>
<evidence type="ECO:0000256" key="6">
    <source>
        <dbReference type="ARBA" id="ARBA00022617"/>
    </source>
</evidence>
<dbReference type="EMBL" id="JAUEPN010000007">
    <property type="protein sequence ID" value="KAK3292192.1"/>
    <property type="molecule type" value="Genomic_DNA"/>
</dbReference>
<evidence type="ECO:0000256" key="14">
    <source>
        <dbReference type="ARBA" id="ARBA00023288"/>
    </source>
</evidence>
<evidence type="ECO:0000256" key="2">
    <source>
        <dbReference type="ARBA" id="ARBA00004613"/>
    </source>
</evidence>
<evidence type="ECO:0000256" key="12">
    <source>
        <dbReference type="ARBA" id="ARBA00023157"/>
    </source>
</evidence>
<evidence type="ECO:0000256" key="3">
    <source>
        <dbReference type="ARBA" id="ARBA00010031"/>
    </source>
</evidence>
<dbReference type="PANTHER" id="PTHR37928">
    <property type="entry name" value="CFEM DOMAIN PROTEIN (AFU_ORTHOLOGUE AFUA_6G14090)"/>
    <property type="match status" value="1"/>
</dbReference>
<evidence type="ECO:0000256" key="17">
    <source>
        <dbReference type="SAM" id="SignalP"/>
    </source>
</evidence>
<sequence>MKVPAAFLLALAGAAVAQEGGFGLPTCANDCATQFLQGGIGDCGRDVGCICRNDTFLGEIACCLTDACSEEDQAKAVAAAANICEAVGVSGLPTSVACATASSAAPTSASGTASGTSPAPTGSGAAATQSPDPENTTSESTNFGPRPTAAAGLGAIGGIIAAVALL</sequence>
<accession>A0AAE0H912</accession>
<evidence type="ECO:0000256" key="4">
    <source>
        <dbReference type="ARBA" id="ARBA00022475"/>
    </source>
</evidence>
<evidence type="ECO:0000256" key="9">
    <source>
        <dbReference type="ARBA" id="ARBA00022729"/>
    </source>
</evidence>
<keyword evidence="11" id="KW-0472">Membrane</keyword>
<evidence type="ECO:0000256" key="15">
    <source>
        <dbReference type="PROSITE-ProRule" id="PRU01356"/>
    </source>
</evidence>
<keyword evidence="20" id="KW-1185">Reference proteome</keyword>
<comment type="subcellular location">
    <subcellularLocation>
        <location evidence="1">Cell membrane</location>
        <topology evidence="1">Lipid-anchor</topology>
        <topology evidence="1">GPI-anchor</topology>
    </subcellularLocation>
    <subcellularLocation>
        <location evidence="2">Secreted</location>
    </subcellularLocation>
</comment>
<dbReference type="PROSITE" id="PS52012">
    <property type="entry name" value="CFEM"/>
    <property type="match status" value="1"/>
</dbReference>
<keyword evidence="5" id="KW-0964">Secreted</keyword>
<name>A0AAE0H912_9PEZI</name>
<gene>
    <name evidence="19" type="ORF">B0H64DRAFT_445148</name>
</gene>
<keyword evidence="10 15" id="KW-0408">Iron</keyword>
<feature type="signal peptide" evidence="17">
    <location>
        <begin position="1"/>
        <end position="17"/>
    </location>
</feature>
<keyword evidence="12 15" id="KW-1015">Disulfide bond</keyword>
<protein>
    <recommendedName>
        <fullName evidence="18">CFEM domain-containing protein</fullName>
    </recommendedName>
</protein>
<feature type="disulfide bond" evidence="15">
    <location>
        <begin position="51"/>
        <end position="84"/>
    </location>
</feature>
<comment type="caution">
    <text evidence="19">The sequence shown here is derived from an EMBL/GenBank/DDBJ whole genome shotgun (WGS) entry which is preliminary data.</text>
</comment>
<keyword evidence="13" id="KW-0325">Glycoprotein</keyword>
<comment type="caution">
    <text evidence="15">Lacks conserved residue(s) required for the propagation of feature annotation.</text>
</comment>
<evidence type="ECO:0000256" key="1">
    <source>
        <dbReference type="ARBA" id="ARBA00004609"/>
    </source>
</evidence>
<dbReference type="Pfam" id="PF05730">
    <property type="entry name" value="CFEM"/>
    <property type="match status" value="1"/>
</dbReference>
<dbReference type="RefSeq" id="XP_062655706.1">
    <property type="nucleotide sequence ID" value="XM_062806828.1"/>
</dbReference>
<keyword evidence="14" id="KW-0449">Lipoprotein</keyword>
<comment type="similarity">
    <text evidence="3">Belongs to the RBT5 family.</text>
</comment>
<evidence type="ECO:0000256" key="5">
    <source>
        <dbReference type="ARBA" id="ARBA00022525"/>
    </source>
</evidence>
<evidence type="ECO:0000256" key="10">
    <source>
        <dbReference type="ARBA" id="ARBA00023004"/>
    </source>
</evidence>
<reference evidence="19" key="1">
    <citation type="journal article" date="2023" name="Mol. Phylogenet. Evol.">
        <title>Genome-scale phylogeny and comparative genomics of the fungal order Sordariales.</title>
        <authorList>
            <person name="Hensen N."/>
            <person name="Bonometti L."/>
            <person name="Westerberg I."/>
            <person name="Brannstrom I.O."/>
            <person name="Guillou S."/>
            <person name="Cros-Aarteil S."/>
            <person name="Calhoun S."/>
            <person name="Haridas S."/>
            <person name="Kuo A."/>
            <person name="Mondo S."/>
            <person name="Pangilinan J."/>
            <person name="Riley R."/>
            <person name="LaButti K."/>
            <person name="Andreopoulos B."/>
            <person name="Lipzen A."/>
            <person name="Chen C."/>
            <person name="Yan M."/>
            <person name="Daum C."/>
            <person name="Ng V."/>
            <person name="Clum A."/>
            <person name="Steindorff A."/>
            <person name="Ohm R.A."/>
            <person name="Martin F."/>
            <person name="Silar P."/>
            <person name="Natvig D.O."/>
            <person name="Lalanne C."/>
            <person name="Gautier V."/>
            <person name="Ament-Velasquez S.L."/>
            <person name="Kruys A."/>
            <person name="Hutchinson M.I."/>
            <person name="Powell A.J."/>
            <person name="Barry K."/>
            <person name="Miller A.N."/>
            <person name="Grigoriev I.V."/>
            <person name="Debuchy R."/>
            <person name="Gladieux P."/>
            <person name="Hiltunen Thoren M."/>
            <person name="Johannesson H."/>
        </authorList>
    </citation>
    <scope>NUCLEOTIDE SEQUENCE</scope>
    <source>
        <strain evidence="19">CBS 168.71</strain>
    </source>
</reference>
<evidence type="ECO:0000256" key="13">
    <source>
        <dbReference type="ARBA" id="ARBA00023180"/>
    </source>
</evidence>
<proteinExistence type="inferred from homology"/>
<dbReference type="Proteomes" id="UP001278766">
    <property type="component" value="Unassembled WGS sequence"/>
</dbReference>
<dbReference type="GO" id="GO:0098552">
    <property type="term" value="C:side of membrane"/>
    <property type="evidence" value="ECO:0007669"/>
    <property type="project" value="UniProtKB-KW"/>
</dbReference>
<dbReference type="InterPro" id="IPR051735">
    <property type="entry name" value="CFEM_domain"/>
</dbReference>
<feature type="domain" description="CFEM" evidence="18">
    <location>
        <begin position="1"/>
        <end position="112"/>
    </location>
</feature>
<keyword evidence="8 15" id="KW-0479">Metal-binding</keyword>
<keyword evidence="4" id="KW-1003">Cell membrane</keyword>
<dbReference type="InterPro" id="IPR008427">
    <property type="entry name" value="Extracellular_membr_CFEM_dom"/>
</dbReference>
<evidence type="ECO:0000256" key="11">
    <source>
        <dbReference type="ARBA" id="ARBA00023136"/>
    </source>
</evidence>
<dbReference type="GO" id="GO:0005576">
    <property type="term" value="C:extracellular region"/>
    <property type="evidence" value="ECO:0007669"/>
    <property type="project" value="UniProtKB-SubCell"/>
</dbReference>
<evidence type="ECO:0000313" key="19">
    <source>
        <dbReference type="EMBL" id="KAK3292192.1"/>
    </source>
</evidence>
<dbReference type="GeneID" id="87843776"/>
<feature type="chain" id="PRO_5042122056" description="CFEM domain-containing protein" evidence="17">
    <location>
        <begin position="18"/>
        <end position="166"/>
    </location>
</feature>